<feature type="chain" id="PRO_5011593693" evidence="3">
    <location>
        <begin position="27"/>
        <end position="251"/>
    </location>
</feature>
<organism evidence="5 6">
    <name type="scientific">Olivibacter domesticus</name>
    <name type="common">Pseudosphingobacterium domesticum</name>
    <dbReference type="NCBI Taxonomy" id="407022"/>
    <lineage>
        <taxon>Bacteria</taxon>
        <taxon>Pseudomonadati</taxon>
        <taxon>Bacteroidota</taxon>
        <taxon>Sphingobacteriia</taxon>
        <taxon>Sphingobacteriales</taxon>
        <taxon>Sphingobacteriaceae</taxon>
        <taxon>Olivibacter</taxon>
    </lineage>
</organism>
<dbReference type="STRING" id="407022.SAMN05661044_02554"/>
<reference evidence="6" key="1">
    <citation type="submission" date="2016-10" db="EMBL/GenBank/DDBJ databases">
        <authorList>
            <person name="Varghese N."/>
            <person name="Submissions S."/>
        </authorList>
    </citation>
    <scope>NUCLEOTIDE SEQUENCE [LARGE SCALE GENOMIC DNA]</scope>
    <source>
        <strain evidence="6">DSM 18733</strain>
    </source>
</reference>
<dbReference type="InterPro" id="IPR013830">
    <property type="entry name" value="SGNH_hydro"/>
</dbReference>
<dbReference type="InterPro" id="IPR036514">
    <property type="entry name" value="SGNH_hydro_sf"/>
</dbReference>
<dbReference type="Pfam" id="PF13472">
    <property type="entry name" value="Lipase_GDSL_2"/>
    <property type="match status" value="1"/>
</dbReference>
<evidence type="ECO:0000259" key="4">
    <source>
        <dbReference type="Pfam" id="PF13472"/>
    </source>
</evidence>
<evidence type="ECO:0000256" key="2">
    <source>
        <dbReference type="ARBA" id="ARBA00022801"/>
    </source>
</evidence>
<dbReference type="Gene3D" id="3.40.50.1110">
    <property type="entry name" value="SGNH hydrolase"/>
    <property type="match status" value="1"/>
</dbReference>
<sequence length="251" mass="28336">MLENYPMFKKPTFLALTAAVSLMAFAPRFKQKTVWMMGDSTMAIKEKNKFPETGWGVPFATLFKKNITVENRAKNGRSTRSFIDEGRWKEIYEHWNAGDYLFIQFGHNDEKVDKPAVGTSLSAYKANLTMFITKARAHHVTPVLLTPIVRRHFEKGTLVDTHKGYPEAMRVVADSLQVPLIDLTSKTKELLERMGERESIGLFLHLAPGDKNYPEGVEDNTHLNVEGARAVADLAVQGLKELKLTLAEDLN</sequence>
<keyword evidence="3" id="KW-0732">Signal</keyword>
<comment type="similarity">
    <text evidence="1">Belongs to the 'GDSL' lipolytic enzyme family.</text>
</comment>
<dbReference type="GO" id="GO:0016788">
    <property type="term" value="F:hydrolase activity, acting on ester bonds"/>
    <property type="evidence" value="ECO:0007669"/>
    <property type="project" value="UniProtKB-ARBA"/>
</dbReference>
<evidence type="ECO:0000256" key="1">
    <source>
        <dbReference type="ARBA" id="ARBA00008668"/>
    </source>
</evidence>
<keyword evidence="6" id="KW-1185">Reference proteome</keyword>
<dbReference type="AlphaFoldDB" id="A0A1H7QDM2"/>
<feature type="signal peptide" evidence="3">
    <location>
        <begin position="1"/>
        <end position="26"/>
    </location>
</feature>
<feature type="domain" description="SGNH hydrolase-type esterase" evidence="4">
    <location>
        <begin position="37"/>
        <end position="230"/>
    </location>
</feature>
<keyword evidence="2" id="KW-0378">Hydrolase</keyword>
<dbReference type="SUPFAM" id="SSF52266">
    <property type="entry name" value="SGNH hydrolase"/>
    <property type="match status" value="1"/>
</dbReference>
<evidence type="ECO:0000256" key="3">
    <source>
        <dbReference type="SAM" id="SignalP"/>
    </source>
</evidence>
<dbReference type="PANTHER" id="PTHR43695">
    <property type="entry name" value="PUTATIVE (AFU_ORTHOLOGUE AFUA_2G17250)-RELATED"/>
    <property type="match status" value="1"/>
</dbReference>
<accession>A0A1H7QDM2</accession>
<evidence type="ECO:0000313" key="6">
    <source>
        <dbReference type="Proteomes" id="UP000199421"/>
    </source>
</evidence>
<gene>
    <name evidence="5" type="ORF">SAMN05661044_02554</name>
</gene>
<dbReference type="EMBL" id="FOAF01000002">
    <property type="protein sequence ID" value="SEL46033.1"/>
    <property type="molecule type" value="Genomic_DNA"/>
</dbReference>
<dbReference type="PANTHER" id="PTHR43695:SF1">
    <property type="entry name" value="RHAMNOGALACTURONAN ACETYLESTERASE"/>
    <property type="match status" value="1"/>
</dbReference>
<protein>
    <submittedName>
        <fullName evidence="5">Lysophospholipase L1</fullName>
    </submittedName>
</protein>
<dbReference type="CDD" id="cd01821">
    <property type="entry name" value="Rhamnogalacturan_acetylesterase_like"/>
    <property type="match status" value="1"/>
</dbReference>
<dbReference type="Proteomes" id="UP000199421">
    <property type="component" value="Unassembled WGS sequence"/>
</dbReference>
<evidence type="ECO:0000313" key="5">
    <source>
        <dbReference type="EMBL" id="SEL46033.1"/>
    </source>
</evidence>
<name>A0A1H7QDM2_OLID1</name>
<dbReference type="InterPro" id="IPR037459">
    <property type="entry name" value="RhgT-like"/>
</dbReference>
<proteinExistence type="inferred from homology"/>